<name>A0A9W6KDR3_9ACTN</name>
<dbReference type="Gene3D" id="3.30.10.20">
    <property type="match status" value="2"/>
</dbReference>
<keyword evidence="4" id="KW-1185">Reference proteome</keyword>
<reference evidence="3" key="2">
    <citation type="submission" date="2023-01" db="EMBL/GenBank/DDBJ databases">
        <authorList>
            <person name="Sun Q."/>
            <person name="Evtushenko L."/>
        </authorList>
    </citation>
    <scope>NUCLEOTIDE SEQUENCE</scope>
    <source>
        <strain evidence="3">VKM Ac-1321</strain>
    </source>
</reference>
<organism evidence="3 4">
    <name type="scientific">Dactylosporangium matsuzakiense</name>
    <dbReference type="NCBI Taxonomy" id="53360"/>
    <lineage>
        <taxon>Bacteria</taxon>
        <taxon>Bacillati</taxon>
        <taxon>Actinomycetota</taxon>
        <taxon>Actinomycetes</taxon>
        <taxon>Micromonosporales</taxon>
        <taxon>Micromonosporaceae</taxon>
        <taxon>Dactylosporangium</taxon>
    </lineage>
</organism>
<evidence type="ECO:0000313" key="4">
    <source>
        <dbReference type="Proteomes" id="UP001143480"/>
    </source>
</evidence>
<proteinExistence type="predicted"/>
<dbReference type="CDD" id="cd06577">
    <property type="entry name" value="PASTA_pknB"/>
    <property type="match status" value="2"/>
</dbReference>
<evidence type="ECO:0000256" key="1">
    <source>
        <dbReference type="SAM" id="SignalP"/>
    </source>
</evidence>
<dbReference type="SMART" id="SM00740">
    <property type="entry name" value="PASTA"/>
    <property type="match status" value="2"/>
</dbReference>
<reference evidence="3" key="1">
    <citation type="journal article" date="2014" name="Int. J. Syst. Evol. Microbiol.">
        <title>Complete genome sequence of Corynebacterium casei LMG S-19264T (=DSM 44701T), isolated from a smear-ripened cheese.</title>
        <authorList>
            <consortium name="US DOE Joint Genome Institute (JGI-PGF)"/>
            <person name="Walter F."/>
            <person name="Albersmeier A."/>
            <person name="Kalinowski J."/>
            <person name="Ruckert C."/>
        </authorList>
    </citation>
    <scope>NUCLEOTIDE SEQUENCE</scope>
    <source>
        <strain evidence="3">VKM Ac-1321</strain>
    </source>
</reference>
<evidence type="ECO:0000313" key="3">
    <source>
        <dbReference type="EMBL" id="GLK98769.1"/>
    </source>
</evidence>
<feature type="chain" id="PRO_5040924693" description="PASTA domain-containing protein" evidence="1">
    <location>
        <begin position="28"/>
        <end position="707"/>
    </location>
</feature>
<keyword evidence="1" id="KW-0732">Signal</keyword>
<feature type="domain" description="PASTA" evidence="2">
    <location>
        <begin position="627"/>
        <end position="695"/>
    </location>
</feature>
<dbReference type="SUPFAM" id="SSF51126">
    <property type="entry name" value="Pectin lyase-like"/>
    <property type="match status" value="1"/>
</dbReference>
<gene>
    <name evidence="3" type="ORF">GCM10017581_005100</name>
</gene>
<accession>A0A9W6KDR3</accession>
<dbReference type="InterPro" id="IPR011050">
    <property type="entry name" value="Pectin_lyase_fold/virulence"/>
</dbReference>
<dbReference type="Proteomes" id="UP001143480">
    <property type="component" value="Unassembled WGS sequence"/>
</dbReference>
<dbReference type="AlphaFoldDB" id="A0A9W6KDR3"/>
<dbReference type="Pfam" id="PF03793">
    <property type="entry name" value="PASTA"/>
    <property type="match status" value="1"/>
</dbReference>
<sequence>MTRITARRRLAAAGVLGTALAATLTFAAPARADSTVDMILWQNCQQQSSASLSFDATQLNWLDGTTLRWSAGIGKDCGTNVQVQIRENTRQSNDNPQTISLGWGGNRTIASSAGVIPVRSLSWSVWLLHPLGSKAIGTAAVNIQYPQGPLPNGQTSFTASDGGVATRRAFVQAVETPGATVKVAANVTLNLSGLEDVRLAPNVQIIGDRTAANPLGPLVFTDTMPKQLFHVPAYTDPSQERITGLRLRGGASSDPFDNMGDEDSNGVLIEKPNVEIGFNEMYLWRGTAVQVLDCDDCDPKRNLITRDNGNTIRVHDNYIHHDQHPTGDIGGGHGAGYGVAVDHGAYVLVDRNVFDYNRHSMTAGGQDGTGYRFYRNLILPNGGVNSHVSSTHAIDVHGSNKDDSYQSGQAGEYFDVEYNTVWNIHDNAIKLRGTPTDKMEVHNNVYAHCGLFTTSAGCFTNAAIRVNETGMSESNDVLTTFGADPDDARTTCDFDGDGVNDTFHATRITWWFQSSRLGGRYIYLNQSTAAGSAVTLGDKNSDGLCDVTANGQVFASDPNVTIGLGQWTSVPFLVTNSDAIARTALQQAGLNLGTVTIVPSTVTKGTVLDQSQHFNYIRPKGTAVNLTESGGGVLVPDVVGSWKADALAAISGAGLTNDTPSEQNTCVDPGQVFQQSPKAGTLVQPGATVHISVATCIKPGGGGGTPK</sequence>
<dbReference type="PROSITE" id="PS51318">
    <property type="entry name" value="TAT"/>
    <property type="match status" value="1"/>
</dbReference>
<protein>
    <recommendedName>
        <fullName evidence="2">PASTA domain-containing protein</fullName>
    </recommendedName>
</protein>
<dbReference type="EMBL" id="BSFP01000002">
    <property type="protein sequence ID" value="GLK98769.1"/>
    <property type="molecule type" value="Genomic_DNA"/>
</dbReference>
<dbReference type="InterPro" id="IPR005543">
    <property type="entry name" value="PASTA_dom"/>
</dbReference>
<feature type="signal peptide" evidence="1">
    <location>
        <begin position="1"/>
        <end position="27"/>
    </location>
</feature>
<dbReference type="RefSeq" id="WP_261962346.1">
    <property type="nucleotide sequence ID" value="NZ_BAAAXA010000001.1"/>
</dbReference>
<comment type="caution">
    <text evidence="3">The sequence shown here is derived from an EMBL/GenBank/DDBJ whole genome shotgun (WGS) entry which is preliminary data.</text>
</comment>
<evidence type="ECO:0000259" key="2">
    <source>
        <dbReference type="PROSITE" id="PS51178"/>
    </source>
</evidence>
<dbReference type="InterPro" id="IPR006311">
    <property type="entry name" value="TAT_signal"/>
</dbReference>
<dbReference type="PROSITE" id="PS51178">
    <property type="entry name" value="PASTA"/>
    <property type="match status" value="1"/>
</dbReference>